<dbReference type="SUPFAM" id="SSF55486">
    <property type="entry name" value="Metalloproteases ('zincins'), catalytic domain"/>
    <property type="match status" value="1"/>
</dbReference>
<sequence>MSADAPQAYDDLLEAYRRVSNVESAVGVLSWDQQVTMPDGGAPARSRQLSTLSGLKHELLTDDDIAGALETLDGSELSDEQRAVVREIRREHERAAAVPQALIEQISAKSSEALEVWESARADADFSQFAPVLEDLVELRREYAAAIDPDRDPYAVLFEEYEPYLGLETAERVLERLRDELVPLIEAVGDSDVTQPDPFADGTYSEQAQEDLSREILTRIGYDWDRGRLDTSSHPFTSGNQFDCRVTTRFLEDDPLSALTATVHEFGHAFYNLGLPQDDYGTPLGSSRNLSVHESQSRLWENHVGRSRPFWESIADDVRAAFEGVEDVDGETFYRAANRVYDDNLIRVDADELTYHMHIVVRFEIERDLINGELDVEDVPEVWNDKYEQYLGLRPENDAEGALQDIHWSHGNFGYFPTYTLGSVMAAQLYAAAEDDLGDLDESIRAGEFEGLQAWLRENVHHHGARYTTDDLVEVATGEPYTADYFLEYVTEKYGDLYEL</sequence>
<dbReference type="EMBL" id="CP064787">
    <property type="protein sequence ID" value="QSG05361.1"/>
    <property type="molecule type" value="Genomic_DNA"/>
</dbReference>
<dbReference type="GO" id="GO:0004181">
    <property type="term" value="F:metallocarboxypeptidase activity"/>
    <property type="evidence" value="ECO:0007669"/>
    <property type="project" value="UniProtKB-UniRule"/>
</dbReference>
<comment type="similarity">
    <text evidence="1">Belongs to the peptidase M32 family.</text>
</comment>
<keyword evidence="1" id="KW-0645">Protease</keyword>
<dbReference type="PROSITE" id="PS52034">
    <property type="entry name" value="PEPTIDASE_M32"/>
    <property type="match status" value="1"/>
</dbReference>
<name>A0A897MYK4_9EURY</name>
<dbReference type="Pfam" id="PF02074">
    <property type="entry name" value="Peptidase_M32"/>
    <property type="match status" value="1"/>
</dbReference>
<dbReference type="Gene3D" id="1.10.1370.30">
    <property type="match status" value="1"/>
</dbReference>
<dbReference type="GO" id="GO:0046872">
    <property type="term" value="F:metal ion binding"/>
    <property type="evidence" value="ECO:0007669"/>
    <property type="project" value="UniProtKB-KW"/>
</dbReference>
<dbReference type="CDD" id="cd06460">
    <property type="entry name" value="M32_Taq"/>
    <property type="match status" value="1"/>
</dbReference>
<dbReference type="AlphaFoldDB" id="A0A897MYK4"/>
<comment type="function">
    <text evidence="1">Broad specificity carboxypetidase that releases amino acids sequentially from the C-terminus, including neutral, aromatic, polar and basic residues.</text>
</comment>
<feature type="binding site" evidence="2">
    <location>
        <position position="264"/>
    </location>
    <ligand>
        <name>Zn(2+)</name>
        <dbReference type="ChEBI" id="CHEBI:29105"/>
        <note>catalytic</note>
    </ligand>
</feature>
<evidence type="ECO:0000256" key="3">
    <source>
        <dbReference type="PIRSR" id="PIRSR006615-2"/>
    </source>
</evidence>
<evidence type="ECO:0000256" key="2">
    <source>
        <dbReference type="PIRSR" id="PIRSR006615-1"/>
    </source>
</evidence>
<proteinExistence type="inferred from homology"/>
<dbReference type="PANTHER" id="PTHR34217:SF1">
    <property type="entry name" value="CARBOXYPEPTIDASE 1"/>
    <property type="match status" value="1"/>
</dbReference>
<dbReference type="Proteomes" id="UP000663525">
    <property type="component" value="Chromosome"/>
</dbReference>
<dbReference type="EC" id="3.4.17.19" evidence="1"/>
<protein>
    <recommendedName>
        <fullName evidence="1">Metal-dependent carboxypeptidase</fullName>
        <ecNumber evidence="1">3.4.17.19</ecNumber>
    </recommendedName>
</protein>
<keyword evidence="1" id="KW-0482">Metalloprotease</keyword>
<feature type="active site" description="Proton donor/acceptor" evidence="3">
    <location>
        <position position="265"/>
    </location>
</feature>
<dbReference type="PIRSF" id="PIRSF006615">
    <property type="entry name" value="Zn_crbxpep_Taq"/>
    <property type="match status" value="1"/>
</dbReference>
<dbReference type="GO" id="GO:0006508">
    <property type="term" value="P:proteolysis"/>
    <property type="evidence" value="ECO:0007669"/>
    <property type="project" value="UniProtKB-UniRule"/>
</dbReference>
<comment type="catalytic activity">
    <reaction evidence="1">
        <text>Release of a C-terminal amino acid with broad specificity, except for -Pro.</text>
        <dbReference type="EC" id="3.4.17.19"/>
    </reaction>
</comment>
<dbReference type="InterPro" id="IPR001333">
    <property type="entry name" value="Peptidase_M32_Taq"/>
</dbReference>
<dbReference type="PRINTS" id="PR00998">
    <property type="entry name" value="CRBOXYPTASET"/>
</dbReference>
<comment type="cofactor">
    <cofactor evidence="2">
        <name>Zn(2+)</name>
        <dbReference type="ChEBI" id="CHEBI:29105"/>
    </cofactor>
    <text evidence="2">Binds 1 zinc ion per subunit.</text>
</comment>
<organism evidence="4 5">
    <name type="scientific">Halapricum desulfuricans</name>
    <dbReference type="NCBI Taxonomy" id="2841257"/>
    <lineage>
        <taxon>Archaea</taxon>
        <taxon>Methanobacteriati</taxon>
        <taxon>Methanobacteriota</taxon>
        <taxon>Stenosarchaea group</taxon>
        <taxon>Halobacteria</taxon>
        <taxon>Halobacteriales</taxon>
        <taxon>Haloarculaceae</taxon>
        <taxon>Halapricum</taxon>
    </lineage>
</organism>
<feature type="binding site" evidence="2">
    <location>
        <position position="268"/>
    </location>
    <ligand>
        <name>Zn(2+)</name>
        <dbReference type="ChEBI" id="CHEBI:29105"/>
        <note>catalytic</note>
    </ligand>
</feature>
<dbReference type="PANTHER" id="PTHR34217">
    <property type="entry name" value="METAL-DEPENDENT CARBOXYPEPTIDASE"/>
    <property type="match status" value="1"/>
</dbReference>
<keyword evidence="1 2" id="KW-0479">Metal-binding</keyword>
<accession>A0A897MYK4</accession>
<feature type="binding site" evidence="2">
    <location>
        <position position="294"/>
    </location>
    <ligand>
        <name>Zn(2+)</name>
        <dbReference type="ChEBI" id="CHEBI:29105"/>
        <note>catalytic</note>
    </ligand>
</feature>
<gene>
    <name evidence="4" type="primary">ypwA</name>
    <name evidence="4" type="ORF">HSR121_1014</name>
</gene>
<evidence type="ECO:0000313" key="5">
    <source>
        <dbReference type="Proteomes" id="UP000663525"/>
    </source>
</evidence>
<keyword evidence="1" id="KW-0378">Hydrolase</keyword>
<dbReference type="RefSeq" id="WP_229115188.1">
    <property type="nucleotide sequence ID" value="NZ_CP064787.1"/>
</dbReference>
<evidence type="ECO:0000256" key="1">
    <source>
        <dbReference type="PIRNR" id="PIRNR006615"/>
    </source>
</evidence>
<keyword evidence="1 4" id="KW-0121">Carboxypeptidase</keyword>
<reference evidence="4" key="1">
    <citation type="submission" date="2020-11" db="EMBL/GenBank/DDBJ databases">
        <title>Carbohydrate-dependent, anaerobic sulfur respiration: A novel catabolism in halophilic archaea.</title>
        <authorList>
            <person name="Sorokin D.Y."/>
            <person name="Messina E."/>
            <person name="Smedile F."/>
            <person name="La Cono V."/>
            <person name="Hallsworth J.E."/>
            <person name="Yakimov M.M."/>
        </authorList>
    </citation>
    <scope>NUCLEOTIDE SEQUENCE</scope>
    <source>
        <strain evidence="4">HSR12-1</strain>
    </source>
</reference>
<evidence type="ECO:0000313" key="4">
    <source>
        <dbReference type="EMBL" id="QSG05361.1"/>
    </source>
</evidence>
<keyword evidence="2" id="KW-0862">Zinc</keyword>
<dbReference type="GeneID" id="68854641"/>